<keyword evidence="3" id="KW-0547">Nucleotide-binding</keyword>
<feature type="domain" description="Disease resistance protein winged helix" evidence="8">
    <location>
        <begin position="430"/>
        <end position="502"/>
    </location>
</feature>
<dbReference type="Pfam" id="PF00931">
    <property type="entry name" value="NB-ARC"/>
    <property type="match status" value="1"/>
</dbReference>
<dbReference type="Pfam" id="PF23559">
    <property type="entry name" value="WHD_DRP"/>
    <property type="match status" value="1"/>
</dbReference>
<dbReference type="InterPro" id="IPR002182">
    <property type="entry name" value="NB-ARC"/>
</dbReference>
<dbReference type="OMA" id="LSIEYCR"/>
<dbReference type="InterPro" id="IPR058922">
    <property type="entry name" value="WHD_DRP"/>
</dbReference>
<dbReference type="Proteomes" id="UP000189703">
    <property type="component" value="Unplaced"/>
</dbReference>
<dbReference type="SUPFAM" id="SSF52058">
    <property type="entry name" value="L domain-like"/>
    <property type="match status" value="2"/>
</dbReference>
<protein>
    <submittedName>
        <fullName evidence="12">Disease resistance protein RGA4</fullName>
    </submittedName>
</protein>
<feature type="domain" description="Disease resistance N-terminal" evidence="7">
    <location>
        <begin position="13"/>
        <end position="98"/>
    </location>
</feature>
<evidence type="ECO:0000313" key="12">
    <source>
        <dbReference type="RefSeq" id="XP_019055487.1"/>
    </source>
</evidence>
<dbReference type="Pfam" id="PF25019">
    <property type="entry name" value="LRR_R13L1-DRL21"/>
    <property type="match status" value="1"/>
</dbReference>
<dbReference type="OrthoDB" id="5279713at2759"/>
<dbReference type="GO" id="GO:0005524">
    <property type="term" value="F:ATP binding"/>
    <property type="evidence" value="ECO:0007669"/>
    <property type="project" value="UniProtKB-KW"/>
</dbReference>
<dbReference type="CDD" id="cd14798">
    <property type="entry name" value="RX-CC_like"/>
    <property type="match status" value="1"/>
</dbReference>
<feature type="domain" description="R13L1/DRL21-like LRR repeat region" evidence="10">
    <location>
        <begin position="688"/>
        <end position="812"/>
    </location>
</feature>
<dbReference type="Gene3D" id="3.40.50.300">
    <property type="entry name" value="P-loop containing nucleotide triphosphate hydrolases"/>
    <property type="match status" value="1"/>
</dbReference>
<dbReference type="GO" id="GO:0006952">
    <property type="term" value="P:defense response"/>
    <property type="evidence" value="ECO:0007669"/>
    <property type="project" value="UniProtKB-KW"/>
</dbReference>
<dbReference type="FunFam" id="3.40.50.300:FF:001091">
    <property type="entry name" value="Probable disease resistance protein At1g61300"/>
    <property type="match status" value="1"/>
</dbReference>
<dbReference type="Pfam" id="PF18052">
    <property type="entry name" value="Rx_N"/>
    <property type="match status" value="1"/>
</dbReference>
<dbReference type="eggNOG" id="KOG4658">
    <property type="taxonomic scope" value="Eukaryota"/>
</dbReference>
<dbReference type="GO" id="GO:0051707">
    <property type="term" value="P:response to other organism"/>
    <property type="evidence" value="ECO:0007669"/>
    <property type="project" value="UniProtKB-ARBA"/>
</dbReference>
<dbReference type="PRINTS" id="PR00364">
    <property type="entry name" value="DISEASERSIST"/>
</dbReference>
<evidence type="ECO:0000256" key="1">
    <source>
        <dbReference type="ARBA" id="ARBA00022614"/>
    </source>
</evidence>
<dbReference type="Pfam" id="PF23598">
    <property type="entry name" value="LRR_14"/>
    <property type="match status" value="1"/>
</dbReference>
<dbReference type="FunFam" id="1.10.10.10:FF:000322">
    <property type="entry name" value="Probable disease resistance protein At1g63360"/>
    <property type="match status" value="1"/>
</dbReference>
<feature type="domain" description="NB-ARC" evidence="6">
    <location>
        <begin position="174"/>
        <end position="344"/>
    </location>
</feature>
<dbReference type="InterPro" id="IPR038005">
    <property type="entry name" value="RX-like_CC"/>
</dbReference>
<dbReference type="InterPro" id="IPR055414">
    <property type="entry name" value="LRR_R13L4/SHOC2-like"/>
</dbReference>
<organism evidence="11 12">
    <name type="scientific">Nelumbo nucifera</name>
    <name type="common">Sacred lotus</name>
    <dbReference type="NCBI Taxonomy" id="4432"/>
    <lineage>
        <taxon>Eukaryota</taxon>
        <taxon>Viridiplantae</taxon>
        <taxon>Streptophyta</taxon>
        <taxon>Embryophyta</taxon>
        <taxon>Tracheophyta</taxon>
        <taxon>Spermatophyta</taxon>
        <taxon>Magnoliopsida</taxon>
        <taxon>Proteales</taxon>
        <taxon>Nelumbonaceae</taxon>
        <taxon>Nelumbo</taxon>
    </lineage>
</organism>
<dbReference type="InterPro" id="IPR042197">
    <property type="entry name" value="Apaf_helical"/>
</dbReference>
<keyword evidence="1" id="KW-0433">Leucine-rich repeat</keyword>
<feature type="domain" description="Disease resistance R13L4/SHOC-2-like LRR" evidence="9">
    <location>
        <begin position="533"/>
        <end position="645"/>
    </location>
</feature>
<dbReference type="InterPro" id="IPR041118">
    <property type="entry name" value="Rx_N"/>
</dbReference>
<dbReference type="InterPro" id="IPR056789">
    <property type="entry name" value="LRR_R13L1-DRL21"/>
</dbReference>
<dbReference type="AlphaFoldDB" id="A0A1U8QA86"/>
<evidence type="ECO:0000259" key="10">
    <source>
        <dbReference type="Pfam" id="PF25019"/>
    </source>
</evidence>
<evidence type="ECO:0000256" key="5">
    <source>
        <dbReference type="ARBA" id="ARBA00022840"/>
    </source>
</evidence>
<dbReference type="GO" id="GO:0043531">
    <property type="term" value="F:ADP binding"/>
    <property type="evidence" value="ECO:0007669"/>
    <property type="project" value="InterPro"/>
</dbReference>
<gene>
    <name evidence="12" type="primary">LOC104610479</name>
</gene>
<accession>A0A1U8QA86</accession>
<evidence type="ECO:0000256" key="2">
    <source>
        <dbReference type="ARBA" id="ARBA00022737"/>
    </source>
</evidence>
<keyword evidence="4" id="KW-0611">Plant defense</keyword>
<dbReference type="RefSeq" id="XP_019055487.1">
    <property type="nucleotide sequence ID" value="XM_019199942.1"/>
</dbReference>
<dbReference type="InterPro" id="IPR027417">
    <property type="entry name" value="P-loop_NTPase"/>
</dbReference>
<keyword evidence="2" id="KW-0677">Repeat</keyword>
<dbReference type="InterPro" id="IPR036388">
    <property type="entry name" value="WH-like_DNA-bd_sf"/>
</dbReference>
<evidence type="ECO:0000259" key="6">
    <source>
        <dbReference type="Pfam" id="PF00931"/>
    </source>
</evidence>
<dbReference type="Gene3D" id="3.80.10.10">
    <property type="entry name" value="Ribonuclease Inhibitor"/>
    <property type="match status" value="2"/>
</dbReference>
<evidence type="ECO:0000313" key="11">
    <source>
        <dbReference type="Proteomes" id="UP000189703"/>
    </source>
</evidence>
<proteinExistence type="predicted"/>
<name>A0A1U8QA86_NELNU</name>
<evidence type="ECO:0000259" key="9">
    <source>
        <dbReference type="Pfam" id="PF23598"/>
    </source>
</evidence>
<dbReference type="Gene3D" id="1.10.10.10">
    <property type="entry name" value="Winged helix-like DNA-binding domain superfamily/Winged helix DNA-binding domain"/>
    <property type="match status" value="1"/>
</dbReference>
<dbReference type="Gene3D" id="1.20.5.4130">
    <property type="match status" value="1"/>
</dbReference>
<dbReference type="InterPro" id="IPR032675">
    <property type="entry name" value="LRR_dom_sf"/>
</dbReference>
<sequence>MAEAIVSFLAEEILKKVVSIAAQDLGLAFRGFKRELKRLERTFTMIQTVLRDADRRLVEEEAVRLWLIKLKDVAYDTDDMLDELAYESLKREMETRNIAMNKVCEFLSVSNPFAFRLKMAYRIRKINQTLDEISRDKERFQFIAGAMVTAPDYREGRETSSIIYDSTTIVGRDDDKSKIVDLLISLNNQEIVSVISIVGMAGLGKTTLAKLVYNDDLVMINFDLKMWVCVSDDFNVKRLHREIIESATGARCDILNLDTIERELQDKLRGKRFLLVLDDVWNEDGEKWEHLKMSLRSTAGRGSKVLVTTRNNNVASIMGALCVHNLVGLSDEDCWFIFKQRAFGNAGAVETPTLVSIGREIVKKCKGVPLAVKSMGGLMQSMKDEDEWVSIQNNEIWDLPEHQSGILPALKLSYDHLPSHLKQCFAYCSIFPKDWKFEKEMLVQMWIAEGFLQPSKGKKQMEDIANEYFKHLFSNSFFQDEEKNRFEDIKTCRMHDLVHDLARFVSGFACSVMELGRVEDISSIRHLSLVSGDHTTTVLRTLLKAKRLRTLISQGTLLSTKVFNSMLLKFKYLRVLDLSETGIDELPSSISKMKHLRYLDVSRNNIEALPESMTGLHNLQTLKVEMSTKLPKETRKLINLRHLVITASFLVLTRWASVSMEMPIGIGRLSCLQTLSQYIVGKDSGRGIGELQNLPLRGELSISGLENVRNGEDAKIANLKGKPNLHTLKLWWGSDPINYSDHGDVLEGLEPHPNLKCLEIYSFNGLEFPRWMMSGLLLKNLVEITLWSCNKCENVPTLGQFPSLKILSLVNMETVKYIGNDFYGNGSGMAFPSLKKLCLSWMENLVEWSEMAVFTSFPCLEELAVEGCIKLRTMPSRFPSLKKLHLKGTTSLMLKSAAMHLDSFPALEELRVGEFSDEPESFPTEFGVIVQQLMSLQRLEILGWANLRSLPQELQQLIRLQEFRICNCSFVALPEWVGNLASLQSLRVYCCNNLMYLPEGMRRLTNLQRMWLEKCPVLTERCSKDTGEEWEKVAHIPKILHLN</sequence>
<evidence type="ECO:0000259" key="8">
    <source>
        <dbReference type="Pfam" id="PF23559"/>
    </source>
</evidence>
<evidence type="ECO:0000256" key="4">
    <source>
        <dbReference type="ARBA" id="ARBA00022821"/>
    </source>
</evidence>
<reference evidence="12" key="1">
    <citation type="submission" date="2025-08" db="UniProtKB">
        <authorList>
            <consortium name="RefSeq"/>
        </authorList>
    </citation>
    <scope>IDENTIFICATION</scope>
</reference>
<dbReference type="PANTHER" id="PTHR36766">
    <property type="entry name" value="PLANT BROAD-SPECTRUM MILDEW RESISTANCE PROTEIN RPW8"/>
    <property type="match status" value="1"/>
</dbReference>
<dbReference type="SUPFAM" id="SSF52540">
    <property type="entry name" value="P-loop containing nucleoside triphosphate hydrolases"/>
    <property type="match status" value="1"/>
</dbReference>
<dbReference type="GeneID" id="104610479"/>
<evidence type="ECO:0000259" key="7">
    <source>
        <dbReference type="Pfam" id="PF18052"/>
    </source>
</evidence>
<keyword evidence="5" id="KW-0067">ATP-binding</keyword>
<keyword evidence="11" id="KW-1185">Reference proteome</keyword>
<dbReference type="PANTHER" id="PTHR36766:SF70">
    <property type="entry name" value="DISEASE RESISTANCE PROTEIN RGA4"/>
    <property type="match status" value="1"/>
</dbReference>
<dbReference type="KEGG" id="nnu:104610479"/>
<dbReference type="Gene3D" id="1.10.8.430">
    <property type="entry name" value="Helical domain of apoptotic protease-activating factors"/>
    <property type="match status" value="1"/>
</dbReference>
<evidence type="ECO:0000256" key="3">
    <source>
        <dbReference type="ARBA" id="ARBA00022741"/>
    </source>
</evidence>